<evidence type="ECO:0000256" key="2">
    <source>
        <dbReference type="SAM" id="SignalP"/>
    </source>
</evidence>
<feature type="signal peptide" evidence="2">
    <location>
        <begin position="1"/>
        <end position="17"/>
    </location>
</feature>
<keyword evidence="2" id="KW-0732">Signal</keyword>
<evidence type="ECO:0000256" key="1">
    <source>
        <dbReference type="SAM" id="MobiDB-lite"/>
    </source>
</evidence>
<gene>
    <name evidence="3" type="ORF">C8A01DRAFT_46902</name>
</gene>
<dbReference type="AlphaFoldDB" id="A0AAN6PIJ0"/>
<evidence type="ECO:0000313" key="4">
    <source>
        <dbReference type="Proteomes" id="UP001303115"/>
    </source>
</evidence>
<sequence>MRPAFLLTLPLTHFALAAINWDVYEYGVVPTFRWSRSFPDDGTDPGGFHVNCRHEATFHAKQYKLKDLSEPPPAGLAPWRWGIEEFLRGREYVGSWDGVDHKGGEREVVVMEWVDVPVPVRAWIEEQQQQQGGESGGDERRWLFGVFGKPKGEGETVSGTVRPRATGVVEQPGEGGVQQQQEEEVEDKDKIVVFPAGAIYEILPLWVAQGSGCERDFNNLAKYKSQAIDHSVLAWPVDHTKPLRDLGKRDITFKIQAMSVTETEDGKKARLMWEKMHRTIKRNERRQQREEREKAKKEMKEGRVRDEL</sequence>
<reference evidence="4" key="1">
    <citation type="journal article" date="2023" name="Mol. Phylogenet. Evol.">
        <title>Genome-scale phylogeny and comparative genomics of the fungal order Sordariales.</title>
        <authorList>
            <person name="Hensen N."/>
            <person name="Bonometti L."/>
            <person name="Westerberg I."/>
            <person name="Brannstrom I.O."/>
            <person name="Guillou S."/>
            <person name="Cros-Aarteil S."/>
            <person name="Calhoun S."/>
            <person name="Haridas S."/>
            <person name="Kuo A."/>
            <person name="Mondo S."/>
            <person name="Pangilinan J."/>
            <person name="Riley R."/>
            <person name="LaButti K."/>
            <person name="Andreopoulos B."/>
            <person name="Lipzen A."/>
            <person name="Chen C."/>
            <person name="Yan M."/>
            <person name="Daum C."/>
            <person name="Ng V."/>
            <person name="Clum A."/>
            <person name="Steindorff A."/>
            <person name="Ohm R.A."/>
            <person name="Martin F."/>
            <person name="Silar P."/>
            <person name="Natvig D.O."/>
            <person name="Lalanne C."/>
            <person name="Gautier V."/>
            <person name="Ament-Velasquez S.L."/>
            <person name="Kruys A."/>
            <person name="Hutchinson M.I."/>
            <person name="Powell A.J."/>
            <person name="Barry K."/>
            <person name="Miller A.N."/>
            <person name="Grigoriev I.V."/>
            <person name="Debuchy R."/>
            <person name="Gladieux P."/>
            <person name="Hiltunen Thoren M."/>
            <person name="Johannesson H."/>
        </authorList>
    </citation>
    <scope>NUCLEOTIDE SEQUENCE [LARGE SCALE GENOMIC DNA]</scope>
    <source>
        <strain evidence="4">CBS 284.82</strain>
    </source>
</reference>
<feature type="chain" id="PRO_5042967161" evidence="2">
    <location>
        <begin position="18"/>
        <end position="308"/>
    </location>
</feature>
<name>A0AAN6PIJ0_9PEZI</name>
<dbReference type="EMBL" id="MU854395">
    <property type="protein sequence ID" value="KAK4039644.1"/>
    <property type="molecule type" value="Genomic_DNA"/>
</dbReference>
<feature type="region of interest" description="Disordered" evidence="1">
    <location>
        <begin position="149"/>
        <end position="184"/>
    </location>
</feature>
<comment type="caution">
    <text evidence="3">The sequence shown here is derived from an EMBL/GenBank/DDBJ whole genome shotgun (WGS) entry which is preliminary data.</text>
</comment>
<feature type="compositionally biased region" description="Low complexity" evidence="1">
    <location>
        <begin position="167"/>
        <end position="180"/>
    </location>
</feature>
<keyword evidence="4" id="KW-1185">Reference proteome</keyword>
<organism evidence="3 4">
    <name type="scientific">Parachaetomium inaequale</name>
    <dbReference type="NCBI Taxonomy" id="2588326"/>
    <lineage>
        <taxon>Eukaryota</taxon>
        <taxon>Fungi</taxon>
        <taxon>Dikarya</taxon>
        <taxon>Ascomycota</taxon>
        <taxon>Pezizomycotina</taxon>
        <taxon>Sordariomycetes</taxon>
        <taxon>Sordariomycetidae</taxon>
        <taxon>Sordariales</taxon>
        <taxon>Chaetomiaceae</taxon>
        <taxon>Parachaetomium</taxon>
    </lineage>
</organism>
<accession>A0AAN6PIJ0</accession>
<feature type="region of interest" description="Disordered" evidence="1">
    <location>
        <begin position="279"/>
        <end position="308"/>
    </location>
</feature>
<dbReference type="Proteomes" id="UP001303115">
    <property type="component" value="Unassembled WGS sequence"/>
</dbReference>
<evidence type="ECO:0000313" key="3">
    <source>
        <dbReference type="EMBL" id="KAK4039644.1"/>
    </source>
</evidence>
<proteinExistence type="predicted"/>
<protein>
    <submittedName>
        <fullName evidence="3">Uncharacterized protein</fullName>
    </submittedName>
</protein>